<name>A0A388M946_CHABU</name>
<dbReference type="AlphaFoldDB" id="A0A388M946"/>
<dbReference type="EMBL" id="BFEA01000869">
    <property type="protein sequence ID" value="GBG91076.1"/>
    <property type="molecule type" value="Genomic_DNA"/>
</dbReference>
<feature type="region of interest" description="Disordered" evidence="1">
    <location>
        <begin position="297"/>
        <end position="326"/>
    </location>
</feature>
<sequence length="432" mass="47385">MDREARSPPAAPTDAEEDNTRLRELSRRCYEDGVMTTNIDPGVMSGEGREVRFKVNRTIDEVKIDWLKEHTVTVIFREGARFLSRKVKEDIVRAFEDEKVADGSFEASSFSRGRVKIESPNVLSYVAKNSAIATWLILKGRDELSIGSNRYVLEFKPWLTKAQLRLRRQEEDDAGFWVVAVQVPLDAFFYLEAQVARAIGPVLRTYPAEQDRLKPALINIKFDIDPTSQGNMKDRIRVDTCEGDELEVRLASSETPRCRRCRAYFHTEADCRRNRQQAPGESSQQGHAATASRPLYQGVMGPVGSQEGGGSGPNFPNGGVPVGSGSGPLGSSGWIVGGAGTSLMGGVSMSSVPVTQQAAYAGAPLSFLHANPVVGRLTTNPIYSPEMHATLSGIFQMSGLHPWLAPPLGSQFRDSTLFLYGDPISGAMQQQF</sequence>
<gene>
    <name evidence="2" type="ORF">CBR_g51810</name>
</gene>
<reference evidence="2 3" key="1">
    <citation type="journal article" date="2018" name="Cell">
        <title>The Chara Genome: Secondary Complexity and Implications for Plant Terrestrialization.</title>
        <authorList>
            <person name="Nishiyama T."/>
            <person name="Sakayama H."/>
            <person name="Vries J.D."/>
            <person name="Buschmann H."/>
            <person name="Saint-Marcoux D."/>
            <person name="Ullrich K.K."/>
            <person name="Haas F.B."/>
            <person name="Vanderstraeten L."/>
            <person name="Becker D."/>
            <person name="Lang D."/>
            <person name="Vosolsobe S."/>
            <person name="Rombauts S."/>
            <person name="Wilhelmsson P.K.I."/>
            <person name="Janitza P."/>
            <person name="Kern R."/>
            <person name="Heyl A."/>
            <person name="Rumpler F."/>
            <person name="Villalobos L.I.A.C."/>
            <person name="Clay J.M."/>
            <person name="Skokan R."/>
            <person name="Toyoda A."/>
            <person name="Suzuki Y."/>
            <person name="Kagoshima H."/>
            <person name="Schijlen E."/>
            <person name="Tajeshwar N."/>
            <person name="Catarino B."/>
            <person name="Hetherington A.J."/>
            <person name="Saltykova A."/>
            <person name="Bonnot C."/>
            <person name="Breuninger H."/>
            <person name="Symeonidi A."/>
            <person name="Radhakrishnan G.V."/>
            <person name="Van Nieuwerburgh F."/>
            <person name="Deforce D."/>
            <person name="Chang C."/>
            <person name="Karol K.G."/>
            <person name="Hedrich R."/>
            <person name="Ulvskov P."/>
            <person name="Glockner G."/>
            <person name="Delwiche C.F."/>
            <person name="Petrasek J."/>
            <person name="Van de Peer Y."/>
            <person name="Friml J."/>
            <person name="Beilby M."/>
            <person name="Dolan L."/>
            <person name="Kohara Y."/>
            <person name="Sugano S."/>
            <person name="Fujiyama A."/>
            <person name="Delaux P.-M."/>
            <person name="Quint M."/>
            <person name="TheiBen G."/>
            <person name="Hagemann M."/>
            <person name="Harholt J."/>
            <person name="Dunand C."/>
            <person name="Zachgo S."/>
            <person name="Langdale J."/>
            <person name="Maumus F."/>
            <person name="Straeten D.V.D."/>
            <person name="Gould S.B."/>
            <person name="Rensing S.A."/>
        </authorList>
    </citation>
    <scope>NUCLEOTIDE SEQUENCE [LARGE SCALE GENOMIC DNA]</scope>
    <source>
        <strain evidence="2 3">S276</strain>
    </source>
</reference>
<keyword evidence="3" id="KW-1185">Reference proteome</keyword>
<accession>A0A388M946</accession>
<evidence type="ECO:0000313" key="3">
    <source>
        <dbReference type="Proteomes" id="UP000265515"/>
    </source>
</evidence>
<comment type="caution">
    <text evidence="2">The sequence shown here is derived from an EMBL/GenBank/DDBJ whole genome shotgun (WGS) entry which is preliminary data.</text>
</comment>
<dbReference type="Gramene" id="GBG91076">
    <property type="protein sequence ID" value="GBG91076"/>
    <property type="gene ID" value="CBR_g51810"/>
</dbReference>
<protein>
    <submittedName>
        <fullName evidence="2">Uncharacterized protein</fullName>
    </submittedName>
</protein>
<feature type="region of interest" description="Disordered" evidence="1">
    <location>
        <begin position="1"/>
        <end position="21"/>
    </location>
</feature>
<evidence type="ECO:0000313" key="2">
    <source>
        <dbReference type="EMBL" id="GBG91076.1"/>
    </source>
</evidence>
<evidence type="ECO:0000256" key="1">
    <source>
        <dbReference type="SAM" id="MobiDB-lite"/>
    </source>
</evidence>
<dbReference type="Proteomes" id="UP000265515">
    <property type="component" value="Unassembled WGS sequence"/>
</dbReference>
<organism evidence="2 3">
    <name type="scientific">Chara braunii</name>
    <name type="common">Braun's stonewort</name>
    <dbReference type="NCBI Taxonomy" id="69332"/>
    <lineage>
        <taxon>Eukaryota</taxon>
        <taxon>Viridiplantae</taxon>
        <taxon>Streptophyta</taxon>
        <taxon>Charophyceae</taxon>
        <taxon>Charales</taxon>
        <taxon>Characeae</taxon>
        <taxon>Chara</taxon>
    </lineage>
</organism>
<proteinExistence type="predicted"/>